<accession>A0A073KA58</accession>
<proteinExistence type="predicted"/>
<evidence type="ECO:0000313" key="2">
    <source>
        <dbReference type="EMBL" id="KEK23406.1"/>
    </source>
</evidence>
<protein>
    <submittedName>
        <fullName evidence="2">Uncharacterized protein</fullName>
    </submittedName>
</protein>
<evidence type="ECO:0000313" key="3">
    <source>
        <dbReference type="Proteomes" id="UP000027778"/>
    </source>
</evidence>
<feature type="transmembrane region" description="Helical" evidence="1">
    <location>
        <begin position="30"/>
        <end position="51"/>
    </location>
</feature>
<reference evidence="2 3" key="1">
    <citation type="submission" date="2014-06" db="EMBL/GenBank/DDBJ databases">
        <title>Draft genome sequence of Bacillus gaemokensis JCM 15801 (MCCC 1A00707).</title>
        <authorList>
            <person name="Lai Q."/>
            <person name="Liu Y."/>
            <person name="Shao Z."/>
        </authorList>
    </citation>
    <scope>NUCLEOTIDE SEQUENCE [LARGE SCALE GENOMIC DNA]</scope>
    <source>
        <strain evidence="2 3">JCM 15801</strain>
    </source>
</reference>
<name>A0A073KA58_9BACI</name>
<feature type="transmembrane region" description="Helical" evidence="1">
    <location>
        <begin position="57"/>
        <end position="76"/>
    </location>
</feature>
<feature type="transmembrane region" description="Helical" evidence="1">
    <location>
        <begin position="6"/>
        <end position="23"/>
    </location>
</feature>
<gene>
    <name evidence="2" type="ORF">BAGA_08915</name>
</gene>
<comment type="caution">
    <text evidence="2">The sequence shown here is derived from an EMBL/GenBank/DDBJ whole genome shotgun (WGS) entry which is preliminary data.</text>
</comment>
<keyword evidence="1" id="KW-0812">Transmembrane</keyword>
<organism evidence="2 3">
    <name type="scientific">Bacillus gaemokensis</name>
    <dbReference type="NCBI Taxonomy" id="574375"/>
    <lineage>
        <taxon>Bacteria</taxon>
        <taxon>Bacillati</taxon>
        <taxon>Bacillota</taxon>
        <taxon>Bacilli</taxon>
        <taxon>Bacillales</taxon>
        <taxon>Bacillaceae</taxon>
        <taxon>Bacillus</taxon>
        <taxon>Bacillus cereus group</taxon>
    </lineage>
</organism>
<keyword evidence="1" id="KW-0472">Membrane</keyword>
<dbReference type="AlphaFoldDB" id="A0A073KA58"/>
<dbReference type="RefSeq" id="WP_033675579.1">
    <property type="nucleotide sequence ID" value="NZ_JOTM01000016.1"/>
</dbReference>
<dbReference type="OrthoDB" id="2924030at2"/>
<keyword evidence="1" id="KW-1133">Transmembrane helix</keyword>
<evidence type="ECO:0000256" key="1">
    <source>
        <dbReference type="SAM" id="Phobius"/>
    </source>
</evidence>
<sequence>MPILFQTILPAVCAILLFFLYWNTNKEKPLLILACITGISAIESMFQLTALKENAFYPYWAGLKVIILISTVAFLFKGTTKPKDI</sequence>
<dbReference type="Proteomes" id="UP000027778">
    <property type="component" value="Unassembled WGS sequence"/>
</dbReference>
<dbReference type="EMBL" id="JOTM01000016">
    <property type="protein sequence ID" value="KEK23406.1"/>
    <property type="molecule type" value="Genomic_DNA"/>
</dbReference>
<keyword evidence="3" id="KW-1185">Reference proteome</keyword>